<dbReference type="OrthoDB" id="10061407at2759"/>
<comment type="caution">
    <text evidence="1">The sequence shown here is derived from an EMBL/GenBank/DDBJ whole genome shotgun (WGS) entry which is preliminary data.</text>
</comment>
<dbReference type="Gene3D" id="3.60.10.10">
    <property type="entry name" value="Endonuclease/exonuclease/phosphatase"/>
    <property type="match status" value="1"/>
</dbReference>
<accession>A0A7I8WEU2</accession>
<protein>
    <submittedName>
        <fullName evidence="1">DgyrCDS14739</fullName>
    </submittedName>
</protein>
<sequence>MATESNDKETDELTAGTRDLKLDSVHFKCKIKIPIKLLLHQRSDRTVKSLDIATEDHPNGVFFYPRLVDNVGDTQQTIKLYSDWDKEKGIFHLKTINLNLEKRKITIFPRDFKGNEEKPGLLTYNVSKDGKCDFEKSQLIIEWNQDTSMNATLEEKLDRVRNIRIGTFNIKKGKIEQEISKLIQNFDLLALQELPVSPADYGEILKNLNKQLNEKNQCPYYIIIGGKFHNENSAYLYNTKYFVNICNTDSKDLDCAKTWETEKENHKMLMHQFFRPPLIVSFQTKYCELDTFTFISLHTSPNKKATSNRIEKIFYCYPSTAEEIETLFKLSKDITAKYDDEVHFKNLIIGGDLNWSEQYLSHEPNVPKGFTLCTPKINTNQIKTEIYDRLYIYGTDLEKAIIRNSGTVYYNGYRRKRPLEKTSTVWRKRPLLGENVHWRKRPL</sequence>
<reference evidence="1 2" key="1">
    <citation type="submission" date="2020-08" db="EMBL/GenBank/DDBJ databases">
        <authorList>
            <person name="Hejnol A."/>
        </authorList>
    </citation>
    <scope>NUCLEOTIDE SEQUENCE [LARGE SCALE GENOMIC DNA]</scope>
</reference>
<evidence type="ECO:0000313" key="2">
    <source>
        <dbReference type="Proteomes" id="UP000549394"/>
    </source>
</evidence>
<dbReference type="Proteomes" id="UP000549394">
    <property type="component" value="Unassembled WGS sequence"/>
</dbReference>
<dbReference type="SUPFAM" id="SSF56219">
    <property type="entry name" value="DNase I-like"/>
    <property type="match status" value="1"/>
</dbReference>
<dbReference type="InterPro" id="IPR036691">
    <property type="entry name" value="Endo/exonu/phosph_ase_sf"/>
</dbReference>
<dbReference type="AlphaFoldDB" id="A0A7I8WEU2"/>
<dbReference type="PANTHER" id="PTHR11371:SF31">
    <property type="entry name" value="EXTRACELLULAR NUCLEASE"/>
    <property type="match status" value="1"/>
</dbReference>
<keyword evidence="2" id="KW-1185">Reference proteome</keyword>
<dbReference type="PANTHER" id="PTHR11371">
    <property type="entry name" value="DEOXYRIBONUCLEASE"/>
    <property type="match status" value="1"/>
</dbReference>
<organism evidence="1 2">
    <name type="scientific">Dimorphilus gyrociliatus</name>
    <dbReference type="NCBI Taxonomy" id="2664684"/>
    <lineage>
        <taxon>Eukaryota</taxon>
        <taxon>Metazoa</taxon>
        <taxon>Spiralia</taxon>
        <taxon>Lophotrochozoa</taxon>
        <taxon>Annelida</taxon>
        <taxon>Polychaeta</taxon>
        <taxon>Polychaeta incertae sedis</taxon>
        <taxon>Dinophilidae</taxon>
        <taxon>Dimorphilus</taxon>
    </lineage>
</organism>
<proteinExistence type="predicted"/>
<name>A0A7I8WEU2_9ANNE</name>
<evidence type="ECO:0000313" key="1">
    <source>
        <dbReference type="EMBL" id="CAD5126661.1"/>
    </source>
</evidence>
<dbReference type="EMBL" id="CAJFCJ010000070">
    <property type="protein sequence ID" value="CAD5126661.1"/>
    <property type="molecule type" value="Genomic_DNA"/>
</dbReference>
<gene>
    <name evidence="1" type="ORF">DGYR_LOCUS13895</name>
</gene>